<dbReference type="AlphaFoldDB" id="A0A0M5IKI3"/>
<dbReference type="PANTHER" id="PTHR37023:SF1">
    <property type="entry name" value="ISSOD25 TRANSPOSASE TNPA_ISSOD25"/>
    <property type="match status" value="1"/>
</dbReference>
<name>A0A0M5IKI3_9BACT</name>
<dbReference type="PANTHER" id="PTHR37023">
    <property type="entry name" value="TRANSPOSASE"/>
    <property type="match status" value="1"/>
</dbReference>
<dbReference type="GO" id="GO:0006313">
    <property type="term" value="P:DNA transposition"/>
    <property type="evidence" value="ECO:0007669"/>
    <property type="project" value="InterPro"/>
</dbReference>
<dbReference type="EMBL" id="CP010802">
    <property type="protein sequence ID" value="ALC15394.1"/>
    <property type="molecule type" value="Genomic_DNA"/>
</dbReference>
<dbReference type="STRING" id="1603606.DSOUD_0605"/>
<keyword evidence="5" id="KW-1185">Reference proteome</keyword>
<dbReference type="Proteomes" id="UP000057158">
    <property type="component" value="Chromosome"/>
</dbReference>
<dbReference type="PATRIC" id="fig|1603606.3.peg.1085"/>
<dbReference type="EMBL" id="CP010802">
    <property type="protein sequence ID" value="ALC15776.1"/>
    <property type="molecule type" value="Genomic_DNA"/>
</dbReference>
<evidence type="ECO:0000259" key="1">
    <source>
        <dbReference type="Pfam" id="PF04986"/>
    </source>
</evidence>
<dbReference type="RefSeq" id="WP_053549608.1">
    <property type="nucleotide sequence ID" value="NZ_CP010802.1"/>
</dbReference>
<gene>
    <name evidence="3" type="ORF">DSOUD_0605</name>
    <name evidence="4" type="ORF">DSOUD_0990</name>
</gene>
<sequence length="367" mass="41942">MSRINEIFRTFAPEYLRRFGDSMPAEHRKVIDAIINCRTEVNGSVVYHCQDCNQLHLVHRGCGNRHCPGCQNHKSRQWLDKQLRRQLPGHHFMLTFTVPQELRGFLRSHQRIGYAALFAASSEAIKALCTDPRFTGGDTPGFFGVLHTWGRQLQYHPHIHYVVPGGMLASQSGQWHPSAVNFYLPVQALSKIVRAKFRDRMAKAELLSEIPAEVWATDWNVNSQAVGSAEASIKYLTPYVFRVAISNSRIVKVEDGKVFLHYRKTGSNRLRTLALDALEFLRRFLQHVLPTGFMKVRYYGFLSPGSKVPLEEVRARIEMAFGFELTTPEVEPEPPPQIVCRHCGHELVYRYSILPHRRRLAAEVPSG</sequence>
<dbReference type="KEGG" id="des:DSOUD_0605"/>
<evidence type="ECO:0000313" key="4">
    <source>
        <dbReference type="EMBL" id="ALC15776.1"/>
    </source>
</evidence>
<protein>
    <submittedName>
        <fullName evidence="3 4">Transposase Zinc-binding domain/Putative Transposase</fullName>
    </submittedName>
</protein>
<feature type="domain" description="Transposase zinc-binding" evidence="2">
    <location>
        <begin position="7"/>
        <end position="98"/>
    </location>
</feature>
<evidence type="ECO:0000313" key="3">
    <source>
        <dbReference type="EMBL" id="ALC15394.1"/>
    </source>
</evidence>
<dbReference type="Pfam" id="PF14319">
    <property type="entry name" value="Zn_Tnp_IS91"/>
    <property type="match status" value="1"/>
</dbReference>
<dbReference type="InterPro" id="IPR026889">
    <property type="entry name" value="Zn_Tnp"/>
</dbReference>
<evidence type="ECO:0000313" key="5">
    <source>
        <dbReference type="Proteomes" id="UP000057158"/>
    </source>
</evidence>
<feature type="domain" description="Transposase IS801/IS1294" evidence="1">
    <location>
        <begin position="141"/>
        <end position="303"/>
    </location>
</feature>
<proteinExistence type="predicted"/>
<organism evidence="3 5">
    <name type="scientific">Desulfuromonas soudanensis</name>
    <dbReference type="NCBI Taxonomy" id="1603606"/>
    <lineage>
        <taxon>Bacteria</taxon>
        <taxon>Pseudomonadati</taxon>
        <taxon>Thermodesulfobacteriota</taxon>
        <taxon>Desulfuromonadia</taxon>
        <taxon>Desulfuromonadales</taxon>
        <taxon>Desulfuromonadaceae</taxon>
        <taxon>Desulfuromonas</taxon>
    </lineage>
</organism>
<reference evidence="3 5" key="1">
    <citation type="submission" date="2015-07" db="EMBL/GenBank/DDBJ databases">
        <title>Isolation and Genomic Characterization of a Novel Halophilic Metal-Reducing Deltaproteobacterium from the Deep Subsurface.</title>
        <authorList>
            <person name="Badalamenti J.P."/>
            <person name="Summers Z.M."/>
            <person name="Gralnick J.A."/>
            <person name="Bond D.R."/>
        </authorList>
    </citation>
    <scope>NUCLEOTIDE SEQUENCE [LARGE SCALE GENOMIC DNA]</scope>
    <source>
        <strain evidence="3 5">WTL</strain>
    </source>
</reference>
<dbReference type="Pfam" id="PF04986">
    <property type="entry name" value="Y2_Tnp"/>
    <property type="match status" value="1"/>
</dbReference>
<dbReference type="InterPro" id="IPR007069">
    <property type="entry name" value="Transposase_32"/>
</dbReference>
<dbReference type="GO" id="GO:0003677">
    <property type="term" value="F:DNA binding"/>
    <property type="evidence" value="ECO:0007669"/>
    <property type="project" value="InterPro"/>
</dbReference>
<accession>A0A0M5IKI3</accession>
<dbReference type="OrthoDB" id="9793553at2"/>
<dbReference type="KEGG" id="des:DSOUD_0990"/>
<dbReference type="GO" id="GO:0004803">
    <property type="term" value="F:transposase activity"/>
    <property type="evidence" value="ECO:0007669"/>
    <property type="project" value="InterPro"/>
</dbReference>
<evidence type="ECO:0000259" key="2">
    <source>
        <dbReference type="Pfam" id="PF14319"/>
    </source>
</evidence>